<sequence>MKMYRITLDTVTADRSTQIFLVLNCEDYYKNSEEEESTSHEIFYGSLMCISLNKVFDSLIWATVVKCELQRNRNM</sequence>
<name>A0A7D9M0Y9_PARCT</name>
<proteinExistence type="predicted"/>
<evidence type="ECO:0000313" key="2">
    <source>
        <dbReference type="Proteomes" id="UP001152795"/>
    </source>
</evidence>
<protein>
    <submittedName>
        <fullName evidence="1">Uncharacterized protein</fullName>
    </submittedName>
</protein>
<evidence type="ECO:0000313" key="1">
    <source>
        <dbReference type="EMBL" id="CAB4041198.1"/>
    </source>
</evidence>
<dbReference type="Proteomes" id="UP001152795">
    <property type="component" value="Unassembled WGS sequence"/>
</dbReference>
<accession>A0A7D9M0Y9</accession>
<dbReference type="EMBL" id="CACRXK020027930">
    <property type="protein sequence ID" value="CAB4041198.1"/>
    <property type="molecule type" value="Genomic_DNA"/>
</dbReference>
<organism evidence="1 2">
    <name type="scientific">Paramuricea clavata</name>
    <name type="common">Red gorgonian</name>
    <name type="synonym">Violescent sea-whip</name>
    <dbReference type="NCBI Taxonomy" id="317549"/>
    <lineage>
        <taxon>Eukaryota</taxon>
        <taxon>Metazoa</taxon>
        <taxon>Cnidaria</taxon>
        <taxon>Anthozoa</taxon>
        <taxon>Octocorallia</taxon>
        <taxon>Malacalcyonacea</taxon>
        <taxon>Plexauridae</taxon>
        <taxon>Paramuricea</taxon>
    </lineage>
</organism>
<dbReference type="AlphaFoldDB" id="A0A7D9M0Y9"/>
<gene>
    <name evidence="1" type="ORF">PACLA_8A069372</name>
</gene>
<dbReference type="OrthoDB" id="5988080at2759"/>
<keyword evidence="2" id="KW-1185">Reference proteome</keyword>
<reference evidence="1" key="1">
    <citation type="submission" date="2020-04" db="EMBL/GenBank/DDBJ databases">
        <authorList>
            <person name="Alioto T."/>
            <person name="Alioto T."/>
            <person name="Gomez Garrido J."/>
        </authorList>
    </citation>
    <scope>NUCLEOTIDE SEQUENCE</scope>
    <source>
        <strain evidence="1">A484AB</strain>
    </source>
</reference>
<comment type="caution">
    <text evidence="1">The sequence shown here is derived from an EMBL/GenBank/DDBJ whole genome shotgun (WGS) entry which is preliminary data.</text>
</comment>